<protein>
    <recommendedName>
        <fullName evidence="5">TonB C-terminal domain-containing protein</fullName>
    </recommendedName>
</protein>
<dbReference type="OrthoDB" id="979886at2"/>
<reference evidence="4" key="1">
    <citation type="submission" date="2014-11" db="EMBL/GenBank/DDBJ databases">
        <title>Genome sequencing of Roseivirga sp. D-25.</title>
        <authorList>
            <person name="Selvaratnam C."/>
            <person name="Thevarajoo S."/>
            <person name="Goh K.M."/>
            <person name="Eee R."/>
            <person name="Chan K.-G."/>
            <person name="Chong C.S."/>
        </authorList>
    </citation>
    <scope>NUCLEOTIDE SEQUENCE [LARGE SCALE GENOMIC DNA]</scope>
    <source>
        <strain evidence="4">D-25</strain>
    </source>
</reference>
<feature type="transmembrane region" description="Helical" evidence="2">
    <location>
        <begin position="12"/>
        <end position="33"/>
    </location>
</feature>
<gene>
    <name evidence="3" type="ORF">OB69_02010</name>
</gene>
<dbReference type="RefSeq" id="WP_053222025.1">
    <property type="nucleotide sequence ID" value="NZ_JSVA01000003.1"/>
</dbReference>
<feature type="compositionally biased region" description="Basic and acidic residues" evidence="1">
    <location>
        <begin position="205"/>
        <end position="218"/>
    </location>
</feature>
<dbReference type="AlphaFoldDB" id="A0A0L8AQ04"/>
<evidence type="ECO:0000313" key="4">
    <source>
        <dbReference type="Proteomes" id="UP000036908"/>
    </source>
</evidence>
<accession>A0A0L8AQ04</accession>
<feature type="compositionally biased region" description="Acidic residues" evidence="1">
    <location>
        <begin position="65"/>
        <end position="92"/>
    </location>
</feature>
<evidence type="ECO:0000313" key="3">
    <source>
        <dbReference type="EMBL" id="KOF04315.1"/>
    </source>
</evidence>
<dbReference type="Proteomes" id="UP000036908">
    <property type="component" value="Unassembled WGS sequence"/>
</dbReference>
<proteinExistence type="predicted"/>
<organism evidence="3 4">
    <name type="scientific">Roseivirga seohaensis subsp. aquiponti</name>
    <dbReference type="NCBI Taxonomy" id="1566026"/>
    <lineage>
        <taxon>Bacteria</taxon>
        <taxon>Pseudomonadati</taxon>
        <taxon>Bacteroidota</taxon>
        <taxon>Cytophagia</taxon>
        <taxon>Cytophagales</taxon>
        <taxon>Roseivirgaceae</taxon>
        <taxon>Roseivirga</taxon>
    </lineage>
</organism>
<evidence type="ECO:0008006" key="5">
    <source>
        <dbReference type="Google" id="ProtNLM"/>
    </source>
</evidence>
<keyword evidence="4" id="KW-1185">Reference proteome</keyword>
<evidence type="ECO:0000256" key="2">
    <source>
        <dbReference type="SAM" id="Phobius"/>
    </source>
</evidence>
<comment type="caution">
    <text evidence="3">The sequence shown here is derived from an EMBL/GenBank/DDBJ whole genome shotgun (WGS) entry which is preliminary data.</text>
</comment>
<sequence>MSDQEKKDKKFSMIMSVIVHGTILTFLLFLVAWRQPDPPIPEYGIELNFGFEEAGSGDIERENEAEIEETENDTPPESEQESEEDPVEETPVEQEVKEVVPPKQEVVKEVAKETPKPKEEVKAEVVQEKESEVKAEEKKVEEVVEKKEEVKPPVEVKKEVTKPVEEKKEEVKPKPVPVVDQRAIMGGGKKAESDSKEAASNNQGKEVDKRGNMGDPKGKTTANGTKPGGADLGGVSLSLEGWKWNSPPAEKDDSQIEGVIKFEIKVDDTGRVVDVTKIPGGTISDNTIIEFYKKQVWKLVFTRTDPSKMAANISRGEITFVIKTN</sequence>
<keyword evidence="2" id="KW-0472">Membrane</keyword>
<evidence type="ECO:0000256" key="1">
    <source>
        <dbReference type="SAM" id="MobiDB-lite"/>
    </source>
</evidence>
<name>A0A0L8AQ04_9BACT</name>
<feature type="compositionally biased region" description="Basic and acidic residues" evidence="1">
    <location>
        <begin position="94"/>
        <end position="173"/>
    </location>
</feature>
<dbReference type="EMBL" id="JSVA01000003">
    <property type="protein sequence ID" value="KOF04315.1"/>
    <property type="molecule type" value="Genomic_DNA"/>
</dbReference>
<keyword evidence="2" id="KW-0812">Transmembrane</keyword>
<keyword evidence="2" id="KW-1133">Transmembrane helix</keyword>
<dbReference type="PATRIC" id="fig|1566026.4.peg.2103"/>
<feature type="region of interest" description="Disordered" evidence="1">
    <location>
        <begin position="55"/>
        <end position="230"/>
    </location>
</feature>